<evidence type="ECO:0000313" key="8">
    <source>
        <dbReference type="EMBL" id="KAK5082964.1"/>
    </source>
</evidence>
<gene>
    <name evidence="8" type="ORF">LTR05_006846</name>
</gene>
<evidence type="ECO:0000256" key="2">
    <source>
        <dbReference type="ARBA" id="ARBA00006653"/>
    </source>
</evidence>
<dbReference type="GO" id="GO:0015031">
    <property type="term" value="P:protein transport"/>
    <property type="evidence" value="ECO:0007669"/>
    <property type="project" value="UniProtKB-KW"/>
</dbReference>
<dbReference type="InterPro" id="IPR033370">
    <property type="entry name" value="COG1"/>
</dbReference>
<evidence type="ECO:0000256" key="5">
    <source>
        <dbReference type="ARBA" id="ARBA00022927"/>
    </source>
</evidence>
<dbReference type="PANTHER" id="PTHR31658:SF0">
    <property type="entry name" value="CONSERVED OLIGOMERIC GOLGI COMPLEX SUBUNIT 1"/>
    <property type="match status" value="1"/>
</dbReference>
<dbReference type="GO" id="GO:0006891">
    <property type="term" value="P:intra-Golgi vesicle-mediated transport"/>
    <property type="evidence" value="ECO:0007669"/>
    <property type="project" value="InterPro"/>
</dbReference>
<evidence type="ECO:0000256" key="3">
    <source>
        <dbReference type="ARBA" id="ARBA00020978"/>
    </source>
</evidence>
<keyword evidence="4" id="KW-0813">Transport</keyword>
<comment type="subcellular location">
    <subcellularLocation>
        <location evidence="1">Golgi apparatus membrane</location>
        <topology evidence="1">Peripheral membrane protein</topology>
    </subcellularLocation>
</comment>
<protein>
    <recommendedName>
        <fullName evidence="3">Conserved oligomeric Golgi complex subunit 1</fullName>
    </recommendedName>
</protein>
<keyword evidence="7" id="KW-0472">Membrane</keyword>
<dbReference type="EMBL" id="JAVRRJ010000007">
    <property type="protein sequence ID" value="KAK5082964.1"/>
    <property type="molecule type" value="Genomic_DNA"/>
</dbReference>
<dbReference type="Pfam" id="PF08700">
    <property type="entry name" value="VPS51_Exo84_N"/>
    <property type="match status" value="1"/>
</dbReference>
<keyword evidence="5" id="KW-0653">Protein transport</keyword>
<proteinExistence type="inferred from homology"/>
<evidence type="ECO:0000256" key="7">
    <source>
        <dbReference type="ARBA" id="ARBA00023136"/>
    </source>
</evidence>
<dbReference type="AlphaFoldDB" id="A0AAN7SVX6"/>
<sequence length="700" mass="78484">MDSAKPPSTWGEALEKYAIVEVRAFEKRLRASALRDREKVRALVGSNYRDLLDTAEQIVELDRKVPSAESNIAALGHACVPPTFETTAAQPPARVIALSHLKLIDAMLRCTAKATKEKSVLLASRLIVLSRLLIKHLEQANGLIQSLQWLQSRHKTVRQRLLACLDGILVRPTTPLQGLYRAVAAYCLTTSSASADALKHFQALRGARLAQRDSETQPSTPSISRSSVGMKCQYLIATVTAIKALSGRGVSEILANLQKHPIFEDSSLAKLDTLQLDFHRLLLPSDILSFTPYFKRQVLSPSEVRNIYQAWVDEHVSYVVRDLRDLLSNLKLTGVLHMRKEIMNILMPVCFSTLLHTSSLGTVRAVFSERIEDLVQTQASGLKRISDTLPRTEQGADETFWRSDLVRHMHIRRDDSNLISVQSQRLGLSQSPRIYLQRLNKWTQAYGIIHDELNNLTRIRWQDKIEEYDDEDEEVANEIVTGLSKDDPQQYRRAYDAALLEAAGQFVATLSAEAEKVVQQDVGPITAGQISTLLRVFREAKVVLDAVGPSKISTKLVEPMNVLWKALADQVAAQLFSTMESKEPAGSLIFQTDDLPTPLTVSMLQTLSMLMMKNGGIDLWNNTPTRYIRRAVLQRALSDEYNRFYVRSDLDKAYLTAALGGEHPASEAWSEQITRRAAMYWNRTKSLYGILAVEEPTRGA</sequence>
<comment type="caution">
    <text evidence="8">The sequence shown here is derived from an EMBL/GenBank/DDBJ whole genome shotgun (WGS) entry which is preliminary data.</text>
</comment>
<accession>A0AAN7SVX6</accession>
<organism evidence="8 9">
    <name type="scientific">Lithohypha guttulata</name>
    <dbReference type="NCBI Taxonomy" id="1690604"/>
    <lineage>
        <taxon>Eukaryota</taxon>
        <taxon>Fungi</taxon>
        <taxon>Dikarya</taxon>
        <taxon>Ascomycota</taxon>
        <taxon>Pezizomycotina</taxon>
        <taxon>Eurotiomycetes</taxon>
        <taxon>Chaetothyriomycetidae</taxon>
        <taxon>Chaetothyriales</taxon>
        <taxon>Trichomeriaceae</taxon>
        <taxon>Lithohypha</taxon>
    </lineage>
</organism>
<keyword evidence="9" id="KW-1185">Reference proteome</keyword>
<name>A0AAN7SVX6_9EURO</name>
<dbReference type="PANTHER" id="PTHR31658">
    <property type="entry name" value="CONSERVED OLIGOMERIC GOLGI COMPLEX SUBUNIT 1"/>
    <property type="match status" value="1"/>
</dbReference>
<evidence type="ECO:0000256" key="4">
    <source>
        <dbReference type="ARBA" id="ARBA00022448"/>
    </source>
</evidence>
<dbReference type="GO" id="GO:0017119">
    <property type="term" value="C:Golgi transport complex"/>
    <property type="evidence" value="ECO:0007669"/>
    <property type="project" value="InterPro"/>
</dbReference>
<reference evidence="8 9" key="1">
    <citation type="submission" date="2023-08" db="EMBL/GenBank/DDBJ databases">
        <title>Black Yeasts Isolated from many extreme environments.</title>
        <authorList>
            <person name="Coleine C."/>
            <person name="Stajich J.E."/>
            <person name="Selbmann L."/>
        </authorList>
    </citation>
    <scope>NUCLEOTIDE SEQUENCE [LARGE SCALE GENOMIC DNA]</scope>
    <source>
        <strain evidence="8 9">CCFEE 5910</strain>
    </source>
</reference>
<evidence type="ECO:0000256" key="1">
    <source>
        <dbReference type="ARBA" id="ARBA00004395"/>
    </source>
</evidence>
<keyword evidence="6" id="KW-0333">Golgi apparatus</keyword>
<evidence type="ECO:0000313" key="9">
    <source>
        <dbReference type="Proteomes" id="UP001309876"/>
    </source>
</evidence>
<dbReference type="Proteomes" id="UP001309876">
    <property type="component" value="Unassembled WGS sequence"/>
</dbReference>
<evidence type="ECO:0000256" key="6">
    <source>
        <dbReference type="ARBA" id="ARBA00023034"/>
    </source>
</evidence>
<comment type="similarity">
    <text evidence="2">Belongs to the COG1 family.</text>
</comment>
<dbReference type="GO" id="GO:0000139">
    <property type="term" value="C:Golgi membrane"/>
    <property type="evidence" value="ECO:0007669"/>
    <property type="project" value="UniProtKB-SubCell"/>
</dbReference>